<dbReference type="SUPFAM" id="SSF46689">
    <property type="entry name" value="Homeodomain-like"/>
    <property type="match status" value="1"/>
</dbReference>
<evidence type="ECO:0000313" key="2">
    <source>
        <dbReference type="EMBL" id="GGB82713.1"/>
    </source>
</evidence>
<sequence length="95" mass="10982">MTKRRKYSAELKREAIALTRQPGVSCRQVAIEIGVNPNVLSRWRREADESTDKAFKGSDSPRDEELARLKRELARVKKERDFLREAAVFFAKESS</sequence>
<keyword evidence="3" id="KW-1185">Reference proteome</keyword>
<dbReference type="Gene3D" id="1.10.10.60">
    <property type="entry name" value="Homeodomain-like"/>
    <property type="match status" value="1"/>
</dbReference>
<proteinExistence type="inferred from homology"/>
<protein>
    <submittedName>
        <fullName evidence="2">Transposase</fullName>
    </submittedName>
</protein>
<reference evidence="3" key="1">
    <citation type="journal article" date="2019" name="Int. J. Syst. Evol. Microbiol.">
        <title>The Global Catalogue of Microorganisms (GCM) 10K type strain sequencing project: providing services to taxonomists for standard genome sequencing and annotation.</title>
        <authorList>
            <consortium name="The Broad Institute Genomics Platform"/>
            <consortium name="The Broad Institute Genome Sequencing Center for Infectious Disease"/>
            <person name="Wu L."/>
            <person name="Ma J."/>
        </authorList>
    </citation>
    <scope>NUCLEOTIDE SEQUENCE [LARGE SCALE GENOMIC DNA]</scope>
    <source>
        <strain evidence="3">CGMCC 1.15341</strain>
    </source>
</reference>
<evidence type="ECO:0000256" key="1">
    <source>
        <dbReference type="ARBA" id="ARBA00009964"/>
    </source>
</evidence>
<organism evidence="2 3">
    <name type="scientific">Marinobacterium zhoushanense</name>
    <dbReference type="NCBI Taxonomy" id="1679163"/>
    <lineage>
        <taxon>Bacteria</taxon>
        <taxon>Pseudomonadati</taxon>
        <taxon>Pseudomonadota</taxon>
        <taxon>Gammaproteobacteria</taxon>
        <taxon>Oceanospirillales</taxon>
        <taxon>Oceanospirillaceae</taxon>
        <taxon>Marinobacterium</taxon>
    </lineage>
</organism>
<gene>
    <name evidence="2" type="ORF">GCM10011352_05680</name>
</gene>
<accession>A0ABQ1JYV0</accession>
<dbReference type="Pfam" id="PF01527">
    <property type="entry name" value="HTH_Tnp_1"/>
    <property type="match status" value="1"/>
</dbReference>
<dbReference type="PANTHER" id="PTHR33215">
    <property type="entry name" value="PROTEIN DISTAL ANTENNA"/>
    <property type="match status" value="1"/>
</dbReference>
<comment type="caution">
    <text evidence="2">The sequence shown here is derived from an EMBL/GenBank/DDBJ whole genome shotgun (WGS) entry which is preliminary data.</text>
</comment>
<dbReference type="EMBL" id="BMIJ01000001">
    <property type="protein sequence ID" value="GGB82713.1"/>
    <property type="molecule type" value="Genomic_DNA"/>
</dbReference>
<name>A0ABQ1JYV0_9GAMM</name>
<dbReference type="Proteomes" id="UP000629025">
    <property type="component" value="Unassembled WGS sequence"/>
</dbReference>
<dbReference type="PANTHER" id="PTHR33215:SF13">
    <property type="entry name" value="PROTEIN DISTAL ANTENNA"/>
    <property type="match status" value="1"/>
</dbReference>
<comment type="similarity">
    <text evidence="1">Belongs to the transposase 8 family.</text>
</comment>
<dbReference type="InterPro" id="IPR009057">
    <property type="entry name" value="Homeodomain-like_sf"/>
</dbReference>
<dbReference type="InterPro" id="IPR002514">
    <property type="entry name" value="Transposase_8"/>
</dbReference>
<evidence type="ECO:0000313" key="3">
    <source>
        <dbReference type="Proteomes" id="UP000629025"/>
    </source>
</evidence>
<dbReference type="InterPro" id="IPR051839">
    <property type="entry name" value="RD_transcriptional_regulator"/>
</dbReference>